<proteinExistence type="inferred from homology"/>
<evidence type="ECO:0000313" key="12">
    <source>
        <dbReference type="EMBL" id="KAK4020676.1"/>
    </source>
</evidence>
<evidence type="ECO:0000256" key="10">
    <source>
        <dbReference type="ARBA" id="ARBA00023328"/>
    </source>
</evidence>
<organism evidence="12 13">
    <name type="scientific">Daphnia magna</name>
    <dbReference type="NCBI Taxonomy" id="35525"/>
    <lineage>
        <taxon>Eukaryota</taxon>
        <taxon>Metazoa</taxon>
        <taxon>Ecdysozoa</taxon>
        <taxon>Arthropoda</taxon>
        <taxon>Crustacea</taxon>
        <taxon>Branchiopoda</taxon>
        <taxon>Diplostraca</taxon>
        <taxon>Cladocera</taxon>
        <taxon>Anomopoda</taxon>
        <taxon>Daphniidae</taxon>
        <taxon>Daphnia</taxon>
    </lineage>
</organism>
<evidence type="ECO:0000256" key="3">
    <source>
        <dbReference type="ARBA" id="ARBA00013793"/>
    </source>
</evidence>
<keyword evidence="8" id="KW-0175">Coiled coil</keyword>
<evidence type="ECO:0000256" key="4">
    <source>
        <dbReference type="ARBA" id="ARBA00022454"/>
    </source>
</evidence>
<evidence type="ECO:0000256" key="7">
    <source>
        <dbReference type="ARBA" id="ARBA00022838"/>
    </source>
</evidence>
<evidence type="ECO:0000256" key="8">
    <source>
        <dbReference type="ARBA" id="ARBA00023054"/>
    </source>
</evidence>
<reference evidence="12 13" key="1">
    <citation type="journal article" date="2023" name="Nucleic Acids Res.">
        <title>The hologenome of Daphnia magna reveals possible DNA methylation and microbiome-mediated evolution of the host genome.</title>
        <authorList>
            <person name="Chaturvedi A."/>
            <person name="Li X."/>
            <person name="Dhandapani V."/>
            <person name="Marshall H."/>
            <person name="Kissane S."/>
            <person name="Cuenca-Cambronero M."/>
            <person name="Asole G."/>
            <person name="Calvet F."/>
            <person name="Ruiz-Romero M."/>
            <person name="Marangio P."/>
            <person name="Guigo R."/>
            <person name="Rago D."/>
            <person name="Mirbahai L."/>
            <person name="Eastwood N."/>
            <person name="Colbourne J.K."/>
            <person name="Zhou J."/>
            <person name="Mallon E."/>
            <person name="Orsini L."/>
        </authorList>
    </citation>
    <scope>NUCLEOTIDE SEQUENCE [LARGE SCALE GENOMIC DNA]</scope>
    <source>
        <strain evidence="12">LRV0_1</strain>
    </source>
</reference>
<keyword evidence="7" id="KW-0995">Kinetochore</keyword>
<evidence type="ECO:0000313" key="13">
    <source>
        <dbReference type="Proteomes" id="UP001234178"/>
    </source>
</evidence>
<dbReference type="Proteomes" id="UP001234178">
    <property type="component" value="Unassembled WGS sequence"/>
</dbReference>
<evidence type="ECO:0000256" key="9">
    <source>
        <dbReference type="ARBA" id="ARBA00023306"/>
    </source>
</evidence>
<feature type="compositionally biased region" description="Basic and acidic residues" evidence="11">
    <location>
        <begin position="194"/>
        <end position="213"/>
    </location>
</feature>
<dbReference type="Pfam" id="PF05859">
    <property type="entry name" value="Mis12"/>
    <property type="match status" value="1"/>
</dbReference>
<name>A0ABR0A6B8_9CRUS</name>
<accession>A0ABR0A6B8</accession>
<keyword evidence="6" id="KW-0498">Mitosis</keyword>
<evidence type="ECO:0000256" key="5">
    <source>
        <dbReference type="ARBA" id="ARBA00022618"/>
    </source>
</evidence>
<comment type="caution">
    <text evidence="12">The sequence shown here is derived from an EMBL/GenBank/DDBJ whole genome shotgun (WGS) entry which is preliminary data.</text>
</comment>
<comment type="subcellular location">
    <subcellularLocation>
        <location evidence="1">Chromosome</location>
        <location evidence="1">Centromere</location>
        <location evidence="1">Kinetochore</location>
    </subcellularLocation>
</comment>
<evidence type="ECO:0000256" key="2">
    <source>
        <dbReference type="ARBA" id="ARBA00008643"/>
    </source>
</evidence>
<evidence type="ECO:0000256" key="6">
    <source>
        <dbReference type="ARBA" id="ARBA00022776"/>
    </source>
</evidence>
<sequence length="213" mass="24641">MDKTKTSMEYATQLLNYPQKTITDFVIGTLDSTVTECMDVMEKSLLESSVFEDIPKEDIAKGVDLLRSRFSKKIEPICSKLEVPDHVLLPEDAAQRTKHSEKEHKKILREIESIKSDIQMEKYKKVVFRGKLKEATETHENLKAAALEIETTSQKVLRENKTMDIKENSEFILAKFERCRAQLKDLQESAPPTETKDTNKLYRPKENELFKTN</sequence>
<gene>
    <name evidence="12" type="ORF">OUZ56_002631</name>
</gene>
<keyword evidence="9" id="KW-0131">Cell cycle</keyword>
<dbReference type="EMBL" id="JAOYFB010000036">
    <property type="protein sequence ID" value="KAK4020676.1"/>
    <property type="molecule type" value="Genomic_DNA"/>
</dbReference>
<protein>
    <recommendedName>
        <fullName evidence="3">Protein MIS12 homolog</fullName>
    </recommendedName>
</protein>
<dbReference type="PANTHER" id="PTHR14527:SF2">
    <property type="entry name" value="PROTEIN MIS12 HOMOLOG"/>
    <property type="match status" value="1"/>
</dbReference>
<keyword evidence="5" id="KW-0132">Cell division</keyword>
<feature type="region of interest" description="Disordered" evidence="11">
    <location>
        <begin position="185"/>
        <end position="213"/>
    </location>
</feature>
<dbReference type="PANTHER" id="PTHR14527">
    <property type="entry name" value="PROTEIN MIS12 HOMOLOG"/>
    <property type="match status" value="1"/>
</dbReference>
<keyword evidence="13" id="KW-1185">Reference proteome</keyword>
<comment type="similarity">
    <text evidence="2">Belongs to the mis12 family.</text>
</comment>
<evidence type="ECO:0000256" key="11">
    <source>
        <dbReference type="SAM" id="MobiDB-lite"/>
    </source>
</evidence>
<keyword evidence="4" id="KW-0158">Chromosome</keyword>
<keyword evidence="10" id="KW-0137">Centromere</keyword>
<dbReference type="InterPro" id="IPR008685">
    <property type="entry name" value="Centromere_Mis12"/>
</dbReference>
<evidence type="ECO:0000256" key="1">
    <source>
        <dbReference type="ARBA" id="ARBA00004629"/>
    </source>
</evidence>